<accession>A0AAU8JWH8</accession>
<dbReference type="RefSeq" id="WP_354640190.1">
    <property type="nucleotide sequence ID" value="NZ_CP159872.1"/>
</dbReference>
<dbReference type="InterPro" id="IPR042001">
    <property type="entry name" value="Sortase_F"/>
</dbReference>
<dbReference type="CDD" id="cd05829">
    <property type="entry name" value="Sortase_F"/>
    <property type="match status" value="1"/>
</dbReference>
<evidence type="ECO:0000256" key="1">
    <source>
        <dbReference type="ARBA" id="ARBA00022801"/>
    </source>
</evidence>
<organism evidence="3">
    <name type="scientific">Kitasatospora camelliae</name>
    <dbReference type="NCBI Taxonomy" id="3156397"/>
    <lineage>
        <taxon>Bacteria</taxon>
        <taxon>Bacillati</taxon>
        <taxon>Actinomycetota</taxon>
        <taxon>Actinomycetes</taxon>
        <taxon>Kitasatosporales</taxon>
        <taxon>Streptomycetaceae</taxon>
        <taxon>Kitasatospora</taxon>
    </lineage>
</organism>
<dbReference type="SUPFAM" id="SSF63817">
    <property type="entry name" value="Sortase"/>
    <property type="match status" value="1"/>
</dbReference>
<keyword evidence="1" id="KW-0378">Hydrolase</keyword>
<feature type="compositionally biased region" description="Low complexity" evidence="2">
    <location>
        <begin position="47"/>
        <end position="76"/>
    </location>
</feature>
<dbReference type="EMBL" id="CP159872">
    <property type="protein sequence ID" value="XCM79492.1"/>
    <property type="molecule type" value="Genomic_DNA"/>
</dbReference>
<name>A0AAU8JWH8_9ACTN</name>
<reference evidence="3" key="1">
    <citation type="submission" date="2024-06" db="EMBL/GenBank/DDBJ databases">
        <title>The genome sequences of Kitasatospora sp. strain HUAS MG31.</title>
        <authorList>
            <person name="Mo P."/>
        </authorList>
    </citation>
    <scope>NUCLEOTIDE SEQUENCE</scope>
    <source>
        <strain evidence="3">HUAS MG31</strain>
    </source>
</reference>
<proteinExistence type="predicted"/>
<dbReference type="AlphaFoldDB" id="A0AAU8JWH8"/>
<protein>
    <submittedName>
        <fullName evidence="3">Class F sortase</fullName>
    </submittedName>
</protein>
<dbReference type="KEGG" id="kcm:ABWK59_11390"/>
<dbReference type="Pfam" id="PF04203">
    <property type="entry name" value="Sortase"/>
    <property type="match status" value="1"/>
</dbReference>
<evidence type="ECO:0000313" key="3">
    <source>
        <dbReference type="EMBL" id="XCM79492.1"/>
    </source>
</evidence>
<dbReference type="InterPro" id="IPR005754">
    <property type="entry name" value="Sortase"/>
</dbReference>
<evidence type="ECO:0000256" key="2">
    <source>
        <dbReference type="SAM" id="MobiDB-lite"/>
    </source>
</evidence>
<dbReference type="NCBIfam" id="NF033748">
    <property type="entry name" value="class_F_sortase"/>
    <property type="match status" value="1"/>
</dbReference>
<sequence>MGNQEGGGTPADGSMKLFRWAMAAAVAGLVLIYQSVDETPVTPATAAVAPVQESPSPSASPAGSPTASPTPRPTAVKATGPAMFRSKPVSLRIPQLFVDAPFTELGLKPDGTLETPPVDNRNLVGWYRGGASPGERGSAVVAGHVDTTTGPAVFLMLHVLLPGSTVEVVREDRTVAVFVVDAVKTYKKSEFPDKEVYGDTGSAQLRLITCGGAYDRASKDYTDNVVVFAHLKTARRL</sequence>
<dbReference type="InterPro" id="IPR023365">
    <property type="entry name" value="Sortase_dom-sf"/>
</dbReference>
<dbReference type="Gene3D" id="2.40.260.10">
    <property type="entry name" value="Sortase"/>
    <property type="match status" value="1"/>
</dbReference>
<dbReference type="GO" id="GO:0016787">
    <property type="term" value="F:hydrolase activity"/>
    <property type="evidence" value="ECO:0007669"/>
    <property type="project" value="UniProtKB-KW"/>
</dbReference>
<gene>
    <name evidence="3" type="ORF">ABWK59_11390</name>
</gene>
<feature type="region of interest" description="Disordered" evidence="2">
    <location>
        <begin position="47"/>
        <end position="78"/>
    </location>
</feature>